<keyword evidence="2" id="KW-1185">Reference proteome</keyword>
<gene>
    <name evidence="1" type="ORF">CCHLO57077_00013323</name>
</gene>
<dbReference type="AlphaFoldDB" id="A0AA35MFJ4"/>
<comment type="caution">
    <text evidence="1">The sequence shown here is derived from an EMBL/GenBank/DDBJ whole genome shotgun (WGS) entry which is preliminary data.</text>
</comment>
<organism evidence="1 2">
    <name type="scientific">Clonostachys chloroleuca</name>
    <dbReference type="NCBI Taxonomy" id="1926264"/>
    <lineage>
        <taxon>Eukaryota</taxon>
        <taxon>Fungi</taxon>
        <taxon>Dikarya</taxon>
        <taxon>Ascomycota</taxon>
        <taxon>Pezizomycotina</taxon>
        <taxon>Sordariomycetes</taxon>
        <taxon>Hypocreomycetidae</taxon>
        <taxon>Hypocreales</taxon>
        <taxon>Bionectriaceae</taxon>
        <taxon>Clonostachys</taxon>
    </lineage>
</organism>
<evidence type="ECO:0000313" key="1">
    <source>
        <dbReference type="EMBL" id="CAI6095256.1"/>
    </source>
</evidence>
<dbReference type="Proteomes" id="UP001160390">
    <property type="component" value="Unassembled WGS sequence"/>
</dbReference>
<accession>A0AA35MFJ4</accession>
<sequence length="129" mass="15125">MPPEPLYRYQSSLEGILDFLCEAAVRLFIRLIDCFDTLPADRNDDYNRVKLVRLTYEYACTDESKGNFLRVFFDSVGIVNTFDGEEVDLANADQRVLLYTSILNFADYLFENFFLLCRINFLPTYACFY</sequence>
<name>A0AA35MFJ4_9HYPO</name>
<dbReference type="EMBL" id="CABFNP030001262">
    <property type="protein sequence ID" value="CAI6095256.1"/>
    <property type="molecule type" value="Genomic_DNA"/>
</dbReference>
<reference evidence="1" key="1">
    <citation type="submission" date="2023-01" db="EMBL/GenBank/DDBJ databases">
        <authorList>
            <person name="Piombo E."/>
        </authorList>
    </citation>
    <scope>NUCLEOTIDE SEQUENCE</scope>
</reference>
<protein>
    <submittedName>
        <fullName evidence="1">Uncharacterized protein</fullName>
    </submittedName>
</protein>
<proteinExistence type="predicted"/>
<evidence type="ECO:0000313" key="2">
    <source>
        <dbReference type="Proteomes" id="UP001160390"/>
    </source>
</evidence>